<dbReference type="GO" id="GO:0016020">
    <property type="term" value="C:membrane"/>
    <property type="evidence" value="ECO:0007669"/>
    <property type="project" value="UniProtKB-SubCell"/>
</dbReference>
<sequence length="189" mass="20394">MTLVHLAKFSEDIGIDSYRSSWLYFIIGFSSTTSRLLVGKFGKVGPLSLLDIALLGNVILALGNFVLPSTSVYYGMVLYSIGYGVGEGLVYTPIFNIAIDSVPADKRGSGYGIFQMCYCLAYLIGPILSGFIADVSGSYNNAFYTAGSLEVFAGCLYILTRCIPSSNREVILDGTLDTQLVVVEKETVL</sequence>
<dbReference type="PROSITE" id="PS50850">
    <property type="entry name" value="MFS"/>
    <property type="match status" value="1"/>
</dbReference>
<feature type="transmembrane region" description="Helical" evidence="2">
    <location>
        <begin position="20"/>
        <end position="37"/>
    </location>
</feature>
<organism evidence="4 5">
    <name type="scientific">Exaiptasia diaphana</name>
    <name type="common">Tropical sea anemone</name>
    <name type="synonym">Aiptasia pulchella</name>
    <dbReference type="NCBI Taxonomy" id="2652724"/>
    <lineage>
        <taxon>Eukaryota</taxon>
        <taxon>Metazoa</taxon>
        <taxon>Cnidaria</taxon>
        <taxon>Anthozoa</taxon>
        <taxon>Hexacorallia</taxon>
        <taxon>Actiniaria</taxon>
        <taxon>Aiptasiidae</taxon>
        <taxon>Exaiptasia</taxon>
    </lineage>
</organism>
<dbReference type="InterPro" id="IPR036259">
    <property type="entry name" value="MFS_trans_sf"/>
</dbReference>
<dbReference type="EnsemblMetazoa" id="XM_021047369.2">
    <property type="protein sequence ID" value="XP_020903028.1"/>
    <property type="gene ID" value="LOC110241510"/>
</dbReference>
<dbReference type="OMA" id="CYCLAYL"/>
<name>A0A913XDJ8_EXADI</name>
<dbReference type="InterPro" id="IPR020846">
    <property type="entry name" value="MFS_dom"/>
</dbReference>
<dbReference type="AlphaFoldDB" id="A0A913XDJ8"/>
<keyword evidence="2" id="KW-0472">Membrane</keyword>
<accession>A0A913XDJ8</accession>
<dbReference type="PANTHER" id="PTHR11360:SF251">
    <property type="entry name" value="MAJOR FACILITATOR SUPERFAMILY (MFS) PROFILE DOMAIN-CONTAINING PROTEIN"/>
    <property type="match status" value="1"/>
</dbReference>
<evidence type="ECO:0000313" key="5">
    <source>
        <dbReference type="Proteomes" id="UP000887567"/>
    </source>
</evidence>
<proteinExistence type="predicted"/>
<keyword evidence="2" id="KW-1133">Transmembrane helix</keyword>
<dbReference type="GeneID" id="110241510"/>
<feature type="transmembrane region" description="Helical" evidence="2">
    <location>
        <begin position="49"/>
        <end position="67"/>
    </location>
</feature>
<evidence type="ECO:0000256" key="1">
    <source>
        <dbReference type="ARBA" id="ARBA00004141"/>
    </source>
</evidence>
<evidence type="ECO:0000259" key="3">
    <source>
        <dbReference type="PROSITE" id="PS50850"/>
    </source>
</evidence>
<evidence type="ECO:0000313" key="4">
    <source>
        <dbReference type="EnsemblMetazoa" id="XP_020903028.1"/>
    </source>
</evidence>
<evidence type="ECO:0000256" key="2">
    <source>
        <dbReference type="SAM" id="Phobius"/>
    </source>
</evidence>
<dbReference type="PANTHER" id="PTHR11360">
    <property type="entry name" value="MONOCARBOXYLATE TRANSPORTER"/>
    <property type="match status" value="1"/>
</dbReference>
<feature type="transmembrane region" description="Helical" evidence="2">
    <location>
        <begin position="111"/>
        <end position="133"/>
    </location>
</feature>
<reference evidence="4" key="1">
    <citation type="submission" date="2022-11" db="UniProtKB">
        <authorList>
            <consortium name="EnsemblMetazoa"/>
        </authorList>
    </citation>
    <scope>IDENTIFICATION</scope>
</reference>
<keyword evidence="2" id="KW-0812">Transmembrane</keyword>
<feature type="transmembrane region" description="Helical" evidence="2">
    <location>
        <begin position="139"/>
        <end position="159"/>
    </location>
</feature>
<dbReference type="OrthoDB" id="6499973at2759"/>
<dbReference type="Gene3D" id="1.20.1250.20">
    <property type="entry name" value="MFS general substrate transporter like domains"/>
    <property type="match status" value="1"/>
</dbReference>
<comment type="subcellular location">
    <subcellularLocation>
        <location evidence="1">Membrane</location>
        <topology evidence="1">Multi-pass membrane protein</topology>
    </subcellularLocation>
</comment>
<feature type="transmembrane region" description="Helical" evidence="2">
    <location>
        <begin position="73"/>
        <end position="99"/>
    </location>
</feature>
<feature type="domain" description="Major facilitator superfamily (MFS) profile" evidence="3">
    <location>
        <begin position="1"/>
        <end position="189"/>
    </location>
</feature>
<dbReference type="GO" id="GO:0022857">
    <property type="term" value="F:transmembrane transporter activity"/>
    <property type="evidence" value="ECO:0007669"/>
    <property type="project" value="InterPro"/>
</dbReference>
<protein>
    <recommendedName>
        <fullName evidence="3">Major facilitator superfamily (MFS) profile domain-containing protein</fullName>
    </recommendedName>
</protein>
<dbReference type="RefSeq" id="XP_020903028.1">
    <property type="nucleotide sequence ID" value="XM_021047369.2"/>
</dbReference>
<dbReference type="Proteomes" id="UP000887567">
    <property type="component" value="Unplaced"/>
</dbReference>
<dbReference type="InterPro" id="IPR050327">
    <property type="entry name" value="Proton-linked_MCT"/>
</dbReference>
<dbReference type="Pfam" id="PF07690">
    <property type="entry name" value="MFS_1"/>
    <property type="match status" value="1"/>
</dbReference>
<dbReference type="KEGG" id="epa:110241510"/>
<keyword evidence="5" id="KW-1185">Reference proteome</keyword>
<dbReference type="SUPFAM" id="SSF103473">
    <property type="entry name" value="MFS general substrate transporter"/>
    <property type="match status" value="1"/>
</dbReference>
<dbReference type="InterPro" id="IPR011701">
    <property type="entry name" value="MFS"/>
</dbReference>